<dbReference type="GO" id="GO:0008168">
    <property type="term" value="F:methyltransferase activity"/>
    <property type="evidence" value="ECO:0007669"/>
    <property type="project" value="InterPro"/>
</dbReference>
<keyword evidence="3" id="KW-0408">Iron</keyword>
<proteinExistence type="predicted"/>
<keyword evidence="6" id="KW-1185">Reference proteome</keyword>
<dbReference type="EMBL" id="FWZT01000014">
    <property type="protein sequence ID" value="SMF46662.1"/>
    <property type="molecule type" value="Genomic_DNA"/>
</dbReference>
<evidence type="ECO:0000256" key="2">
    <source>
        <dbReference type="ARBA" id="ARBA00022946"/>
    </source>
</evidence>
<dbReference type="GO" id="GO:0006412">
    <property type="term" value="P:translation"/>
    <property type="evidence" value="ECO:0007669"/>
    <property type="project" value="InterPro"/>
</dbReference>
<evidence type="ECO:0000256" key="1">
    <source>
        <dbReference type="ARBA" id="ARBA00022723"/>
    </source>
</evidence>
<dbReference type="OrthoDB" id="9799639at2"/>
<dbReference type="Pfam" id="PF09243">
    <property type="entry name" value="Rsm22"/>
    <property type="match status" value="1"/>
</dbReference>
<dbReference type="GO" id="GO:0051536">
    <property type="term" value="F:iron-sulfur cluster binding"/>
    <property type="evidence" value="ECO:0007669"/>
    <property type="project" value="UniProtKB-KW"/>
</dbReference>
<keyword evidence="2" id="KW-0809">Transit peptide</keyword>
<dbReference type="SUPFAM" id="SSF53335">
    <property type="entry name" value="S-adenosyl-L-methionine-dependent methyltransferases"/>
    <property type="match status" value="1"/>
</dbReference>
<keyword evidence="4" id="KW-0411">Iron-sulfur</keyword>
<dbReference type="InterPro" id="IPR029063">
    <property type="entry name" value="SAM-dependent_MTases_sf"/>
</dbReference>
<reference evidence="6" key="1">
    <citation type="submission" date="2017-04" db="EMBL/GenBank/DDBJ databases">
        <authorList>
            <person name="Varghese N."/>
            <person name="Submissions S."/>
        </authorList>
    </citation>
    <scope>NUCLEOTIDE SEQUENCE [LARGE SCALE GENOMIC DNA]</scope>
    <source>
        <strain evidence="6">RKEM611</strain>
    </source>
</reference>
<dbReference type="RefSeq" id="WP_132321477.1">
    <property type="nucleotide sequence ID" value="NZ_FWZT01000014.1"/>
</dbReference>
<dbReference type="Gene3D" id="3.40.50.150">
    <property type="entry name" value="Vaccinia Virus protein VP39"/>
    <property type="match status" value="1"/>
</dbReference>
<keyword evidence="1" id="KW-0479">Metal-binding</keyword>
<dbReference type="InterPro" id="IPR015324">
    <property type="entry name" value="Ribosomal_Rsm22-like"/>
</dbReference>
<dbReference type="AlphaFoldDB" id="A0A1Y6C5E1"/>
<accession>A0A1Y6C5E1</accession>
<name>A0A1Y6C5E1_9BACT</name>
<evidence type="ECO:0000313" key="6">
    <source>
        <dbReference type="Proteomes" id="UP000192907"/>
    </source>
</evidence>
<dbReference type="Proteomes" id="UP000192907">
    <property type="component" value="Unassembled WGS sequence"/>
</dbReference>
<evidence type="ECO:0000313" key="5">
    <source>
        <dbReference type="EMBL" id="SMF46662.1"/>
    </source>
</evidence>
<protein>
    <submittedName>
        <fullName evidence="5">Small ribosomal subunit Rsm22</fullName>
    </submittedName>
</protein>
<sequence length="384" mass="43626">MKKTNTNRQFQEVALPSSLISAWEATIIETARLKGIPRDSSKQEKLKTILRNERGNVRSLWEAFTTDRQNLPRYLLDPKKQTSAYLLGFHLANCGRAWNLLDRMDQRHKFSETLASYEGAKVFDLGCGTGAVSQTLAAFVMKRSPKTKMSLSLVDTQGPFLDASRLGFKHVGFKGSIRSKKDRLENCFDMISSQLSDSELNIVILGYVWNELLKNPKAQRKFQEFAMESMLKPTLFLIIEPANQNLARSAMELRDDLSMMGYHPLYPCPSSVPCPMLQKPKDWCYSETTWAQPQIMADLDRYLEINRSKLKYAGYALASEKAGLVKAGKPGESVVVGRPKIQDRYKDDFEYLICKGDDLGKRPSKVTGKKVLNRGEVFQDRKKD</sequence>
<evidence type="ECO:0000256" key="3">
    <source>
        <dbReference type="ARBA" id="ARBA00023004"/>
    </source>
</evidence>
<dbReference type="STRING" id="1513793.SAMN06296036_11469"/>
<evidence type="ECO:0000256" key="4">
    <source>
        <dbReference type="ARBA" id="ARBA00023014"/>
    </source>
</evidence>
<dbReference type="GO" id="GO:0046872">
    <property type="term" value="F:metal ion binding"/>
    <property type="evidence" value="ECO:0007669"/>
    <property type="project" value="UniProtKB-KW"/>
</dbReference>
<organism evidence="5 6">
    <name type="scientific">Pseudobacteriovorax antillogorgiicola</name>
    <dbReference type="NCBI Taxonomy" id="1513793"/>
    <lineage>
        <taxon>Bacteria</taxon>
        <taxon>Pseudomonadati</taxon>
        <taxon>Bdellovibrionota</taxon>
        <taxon>Oligoflexia</taxon>
        <taxon>Oligoflexales</taxon>
        <taxon>Pseudobacteriovoracaceae</taxon>
        <taxon>Pseudobacteriovorax</taxon>
    </lineage>
</organism>
<gene>
    <name evidence="5" type="ORF">SAMN06296036_11469</name>
</gene>